<dbReference type="EMBL" id="WWCS01000013">
    <property type="protein sequence ID" value="MYN41573.1"/>
    <property type="molecule type" value="Genomic_DNA"/>
</dbReference>
<feature type="signal peptide" evidence="1">
    <location>
        <begin position="1"/>
        <end position="17"/>
    </location>
</feature>
<sequence length="329" mass="36421">MKSVLAAALLLPLLASANDGVGGVSAGGIVFRKTDAIAMKKEVLTVSHRLISVDYEFLNEAAQDVEETIIFPLPAYPAAQQPNDTYYGQPNGFSIKVDGKPVGFRTVVQALLDKKDVTEQLRKLGLTDAQIAYHPSFSPPTKEQTFTAQQRQQLTRLKLIAEGSDGDMAPAWQIQVNYVWQQKFPANKVVRVHHEYRPFISAGPGESVMDDETAKLYCADAAFLKSWHKLARHNNDRTDSYLSAAKVSYILKTGNTWKRGIEDFTLNVVKSTPAELVSLCFPGAFKKTDAKTYQVHLSNFQPAQDLEVYFGNVEPSDEPNNGVMPVLNK</sequence>
<evidence type="ECO:0000256" key="1">
    <source>
        <dbReference type="SAM" id="SignalP"/>
    </source>
</evidence>
<comment type="caution">
    <text evidence="3">The sequence shown here is derived from an EMBL/GenBank/DDBJ whole genome shotgun (WGS) entry which is preliminary data.</text>
</comment>
<feature type="chain" id="PRO_5046560593" evidence="1">
    <location>
        <begin position="18"/>
        <end position="329"/>
    </location>
</feature>
<dbReference type="Proteomes" id="UP000466332">
    <property type="component" value="Unassembled WGS sequence"/>
</dbReference>
<dbReference type="Gene3D" id="2.60.40.3680">
    <property type="match status" value="1"/>
</dbReference>
<accession>A0ABW9WKU6</accession>
<evidence type="ECO:0000259" key="2">
    <source>
        <dbReference type="Pfam" id="PF14415"/>
    </source>
</evidence>
<keyword evidence="4" id="KW-1185">Reference proteome</keyword>
<dbReference type="RefSeq" id="WP_161046542.1">
    <property type="nucleotide sequence ID" value="NZ_WWCS01000013.1"/>
</dbReference>
<reference evidence="3 4" key="1">
    <citation type="submission" date="2019-12" db="EMBL/GenBank/DDBJ databases">
        <title>Novel species isolated from a subtropical stream in China.</title>
        <authorList>
            <person name="Lu H."/>
        </authorList>
    </citation>
    <scope>NUCLEOTIDE SEQUENCE [LARGE SCALE GENOMIC DNA]</scope>
    <source>
        <strain evidence="3 4">FT109W</strain>
    </source>
</reference>
<evidence type="ECO:0000313" key="3">
    <source>
        <dbReference type="EMBL" id="MYN41573.1"/>
    </source>
</evidence>
<feature type="domain" description="DUF4424" evidence="2">
    <location>
        <begin position="17"/>
        <end position="308"/>
    </location>
</feature>
<proteinExistence type="predicted"/>
<keyword evidence="1" id="KW-0732">Signal</keyword>
<evidence type="ECO:0000313" key="4">
    <source>
        <dbReference type="Proteomes" id="UP000466332"/>
    </source>
</evidence>
<dbReference type="InterPro" id="IPR025538">
    <property type="entry name" value="DUF4424"/>
</dbReference>
<gene>
    <name evidence="3" type="ORF">GTP55_19595</name>
</gene>
<protein>
    <submittedName>
        <fullName evidence="3">DUF4424 domain-containing protein</fullName>
    </submittedName>
</protein>
<organism evidence="3 4">
    <name type="scientific">Duganella margarita</name>
    <dbReference type="NCBI Taxonomy" id="2692170"/>
    <lineage>
        <taxon>Bacteria</taxon>
        <taxon>Pseudomonadati</taxon>
        <taxon>Pseudomonadota</taxon>
        <taxon>Betaproteobacteria</taxon>
        <taxon>Burkholderiales</taxon>
        <taxon>Oxalobacteraceae</taxon>
        <taxon>Telluria group</taxon>
        <taxon>Duganella</taxon>
    </lineage>
</organism>
<name>A0ABW9WKU6_9BURK</name>
<dbReference type="Pfam" id="PF14415">
    <property type="entry name" value="DUF4424"/>
    <property type="match status" value="1"/>
</dbReference>